<organism evidence="2 3">
    <name type="scientific">Chara braunii</name>
    <name type="common">Braun's stonewort</name>
    <dbReference type="NCBI Taxonomy" id="69332"/>
    <lineage>
        <taxon>Eukaryota</taxon>
        <taxon>Viridiplantae</taxon>
        <taxon>Streptophyta</taxon>
        <taxon>Charophyceae</taxon>
        <taxon>Charales</taxon>
        <taxon>Characeae</taxon>
        <taxon>Chara</taxon>
    </lineage>
</organism>
<dbReference type="AlphaFoldDB" id="A0A388MFB3"/>
<accession>A0A388MFB3</accession>
<sequence length="320" mass="37070">MLGCHLEAQRMERQKLMDRRLKAKSSPEKYVAVIINGMDQSKTNLPHFYRIPKDSRIREADFLKVYVVGAKVEGHLHRAYAMMMFDNFSNDTNSMLTVLHRVLSDLPKPLLKVLFLTLDNTSRENKNKFVLTYLVYLVHMKVFEKMKLNFLLVGHPHENIDQMFSCFSRAIARRDAYDLPALETVIRQSSTKYAGVHVERVFEVYDCKAYVKDHLAPLHDISFNQHFRIKRNVAGAVAVWSRQFCTSSWHPQDTYGLDIFKTFPDGSVHAAPCHVVRSMDERIKASEEKTSIDKILSLAGIHENVKAFSKYTNDEVVAWW</sequence>
<comment type="caution">
    <text evidence="2">The sequence shown here is derived from an EMBL/GenBank/DDBJ whole genome shotgun (WGS) entry which is preliminary data.</text>
</comment>
<dbReference type="InterPro" id="IPR057191">
    <property type="entry name" value="DUF7869"/>
</dbReference>
<feature type="domain" description="DUF7869" evidence="1">
    <location>
        <begin position="59"/>
        <end position="246"/>
    </location>
</feature>
<dbReference type="PANTHER" id="PTHR33153">
    <property type="entry name" value="MYND-TYPE DOMAIN-CONTAINING PROTEIN"/>
    <property type="match status" value="1"/>
</dbReference>
<dbReference type="EMBL" id="BFEA01001277">
    <property type="protein sequence ID" value="GBG93172.1"/>
    <property type="molecule type" value="Genomic_DNA"/>
</dbReference>
<evidence type="ECO:0000313" key="2">
    <source>
        <dbReference type="EMBL" id="GBG93172.1"/>
    </source>
</evidence>
<keyword evidence="3" id="KW-1185">Reference proteome</keyword>
<evidence type="ECO:0000259" key="1">
    <source>
        <dbReference type="Pfam" id="PF25273"/>
    </source>
</evidence>
<proteinExistence type="predicted"/>
<dbReference type="Gramene" id="GBG93172">
    <property type="protein sequence ID" value="GBG93172"/>
    <property type="gene ID" value="CBR_g59873"/>
</dbReference>
<dbReference type="PANTHER" id="PTHR33153:SF3">
    <property type="entry name" value="TRAFFICKING PROTEIN PARTICLE COMPLEX SUBUNIT 11 DOMAIN-CONTAINING PROTEIN"/>
    <property type="match status" value="1"/>
</dbReference>
<name>A0A388MFB3_CHABU</name>
<reference evidence="2 3" key="1">
    <citation type="journal article" date="2018" name="Cell">
        <title>The Chara Genome: Secondary Complexity and Implications for Plant Terrestrialization.</title>
        <authorList>
            <person name="Nishiyama T."/>
            <person name="Sakayama H."/>
            <person name="Vries J.D."/>
            <person name="Buschmann H."/>
            <person name="Saint-Marcoux D."/>
            <person name="Ullrich K.K."/>
            <person name="Haas F.B."/>
            <person name="Vanderstraeten L."/>
            <person name="Becker D."/>
            <person name="Lang D."/>
            <person name="Vosolsobe S."/>
            <person name="Rombauts S."/>
            <person name="Wilhelmsson P.K.I."/>
            <person name="Janitza P."/>
            <person name="Kern R."/>
            <person name="Heyl A."/>
            <person name="Rumpler F."/>
            <person name="Villalobos L.I.A.C."/>
            <person name="Clay J.M."/>
            <person name="Skokan R."/>
            <person name="Toyoda A."/>
            <person name="Suzuki Y."/>
            <person name="Kagoshima H."/>
            <person name="Schijlen E."/>
            <person name="Tajeshwar N."/>
            <person name="Catarino B."/>
            <person name="Hetherington A.J."/>
            <person name="Saltykova A."/>
            <person name="Bonnot C."/>
            <person name="Breuninger H."/>
            <person name="Symeonidi A."/>
            <person name="Radhakrishnan G.V."/>
            <person name="Van Nieuwerburgh F."/>
            <person name="Deforce D."/>
            <person name="Chang C."/>
            <person name="Karol K.G."/>
            <person name="Hedrich R."/>
            <person name="Ulvskov P."/>
            <person name="Glockner G."/>
            <person name="Delwiche C.F."/>
            <person name="Petrasek J."/>
            <person name="Van de Peer Y."/>
            <person name="Friml J."/>
            <person name="Beilby M."/>
            <person name="Dolan L."/>
            <person name="Kohara Y."/>
            <person name="Sugano S."/>
            <person name="Fujiyama A."/>
            <person name="Delaux P.-M."/>
            <person name="Quint M."/>
            <person name="TheiBen G."/>
            <person name="Hagemann M."/>
            <person name="Harholt J."/>
            <person name="Dunand C."/>
            <person name="Zachgo S."/>
            <person name="Langdale J."/>
            <person name="Maumus F."/>
            <person name="Straeten D.V.D."/>
            <person name="Gould S.B."/>
            <person name="Rensing S.A."/>
        </authorList>
    </citation>
    <scope>NUCLEOTIDE SEQUENCE [LARGE SCALE GENOMIC DNA]</scope>
    <source>
        <strain evidence="2 3">S276</strain>
    </source>
</reference>
<dbReference type="OrthoDB" id="410478at2759"/>
<evidence type="ECO:0000313" key="3">
    <source>
        <dbReference type="Proteomes" id="UP000265515"/>
    </source>
</evidence>
<gene>
    <name evidence="2" type="ORF">CBR_g59873</name>
</gene>
<dbReference type="Pfam" id="PF25273">
    <property type="entry name" value="DUF7869"/>
    <property type="match status" value="1"/>
</dbReference>
<protein>
    <recommendedName>
        <fullName evidence="1">DUF7869 domain-containing protein</fullName>
    </recommendedName>
</protein>
<dbReference type="Proteomes" id="UP000265515">
    <property type="component" value="Unassembled WGS sequence"/>
</dbReference>
<dbReference type="STRING" id="69332.A0A388MFB3"/>